<name>A0A1V2ERG5_9SPHN</name>
<protein>
    <recommendedName>
        <fullName evidence="4">Copper chaperone PCu(A)C</fullName>
    </recommendedName>
</protein>
<evidence type="ECO:0000256" key="1">
    <source>
        <dbReference type="SAM" id="SignalP"/>
    </source>
</evidence>
<dbReference type="OrthoDB" id="9796962at2"/>
<dbReference type="PANTHER" id="PTHR36302:SF1">
    <property type="entry name" value="COPPER CHAPERONE PCU(A)C"/>
    <property type="match status" value="1"/>
</dbReference>
<dbReference type="EMBL" id="MPSB01000016">
    <property type="protein sequence ID" value="ONF95087.1"/>
    <property type="molecule type" value="Genomic_DNA"/>
</dbReference>
<proteinExistence type="predicted"/>
<dbReference type="InterPro" id="IPR058248">
    <property type="entry name" value="Lxx211020-like"/>
</dbReference>
<dbReference type="PANTHER" id="PTHR36302">
    <property type="entry name" value="BLR7088 PROTEIN"/>
    <property type="match status" value="1"/>
</dbReference>
<keyword evidence="1" id="KW-0732">Signal</keyword>
<dbReference type="SUPFAM" id="SSF110087">
    <property type="entry name" value="DR1885-like metal-binding protein"/>
    <property type="match status" value="1"/>
</dbReference>
<dbReference type="STRING" id="1915074.SPHI_27170"/>
<dbReference type="InterPro" id="IPR036182">
    <property type="entry name" value="PCuAC_sf"/>
</dbReference>
<dbReference type="InterPro" id="IPR007410">
    <property type="entry name" value="LpqE-like"/>
</dbReference>
<feature type="signal peptide" evidence="1">
    <location>
        <begin position="1"/>
        <end position="19"/>
    </location>
</feature>
<dbReference type="RefSeq" id="WP_076745480.1">
    <property type="nucleotide sequence ID" value="NZ_MPSB01000016.1"/>
</dbReference>
<evidence type="ECO:0000313" key="2">
    <source>
        <dbReference type="EMBL" id="ONF95087.1"/>
    </source>
</evidence>
<dbReference type="AlphaFoldDB" id="A0A1V2ERG5"/>
<keyword evidence="3" id="KW-1185">Reference proteome</keyword>
<reference evidence="2 3" key="1">
    <citation type="submission" date="2016-11" db="EMBL/GenBank/DDBJ databases">
        <title>Genome sequence of Sphingomonas jeddahensis G39.</title>
        <authorList>
            <person name="Poehlein A."/>
            <person name="Wuebbeler J.H."/>
            <person name="Steinbuechel A."/>
            <person name="Daniel R."/>
        </authorList>
    </citation>
    <scope>NUCLEOTIDE SEQUENCE [LARGE SCALE GENOMIC DNA]</scope>
    <source>
        <strain evidence="2 3">G39</strain>
    </source>
</reference>
<dbReference type="Proteomes" id="UP000188729">
    <property type="component" value="Unassembled WGS sequence"/>
</dbReference>
<feature type="chain" id="PRO_5012414670" description="Copper chaperone PCu(A)C" evidence="1">
    <location>
        <begin position="20"/>
        <end position="158"/>
    </location>
</feature>
<dbReference type="Gene3D" id="2.60.40.1890">
    <property type="entry name" value="PCu(A)C copper chaperone"/>
    <property type="match status" value="1"/>
</dbReference>
<organism evidence="2 3">
    <name type="scientific">Sphingomonas jeddahensis</name>
    <dbReference type="NCBI Taxonomy" id="1915074"/>
    <lineage>
        <taxon>Bacteria</taxon>
        <taxon>Pseudomonadati</taxon>
        <taxon>Pseudomonadota</taxon>
        <taxon>Alphaproteobacteria</taxon>
        <taxon>Sphingomonadales</taxon>
        <taxon>Sphingomonadaceae</taxon>
        <taxon>Sphingomonas</taxon>
    </lineage>
</organism>
<evidence type="ECO:0000313" key="3">
    <source>
        <dbReference type="Proteomes" id="UP000188729"/>
    </source>
</evidence>
<comment type="caution">
    <text evidence="2">The sequence shown here is derived from an EMBL/GenBank/DDBJ whole genome shotgun (WGS) entry which is preliminary data.</text>
</comment>
<sequence>MTYRMLLTLAAVVAVPASAQDVRSGSLTVTSPWSRATAPRATVGAGFLTIRNGDAQADRLVSVTSPRAERVEIHAMSMKNGVMRMRPLANGVTVPPQRATTLAPGGNHLMLMGLKAPLKAGERVPVTLRFARAGLVTTQLVVGSAGAAAPMGSHEGHH</sequence>
<evidence type="ECO:0008006" key="4">
    <source>
        <dbReference type="Google" id="ProtNLM"/>
    </source>
</evidence>
<gene>
    <name evidence="2" type="ORF">SPHI_27170</name>
</gene>
<dbReference type="Pfam" id="PF04314">
    <property type="entry name" value="PCuAC"/>
    <property type="match status" value="1"/>
</dbReference>
<accession>A0A1V2ERG5</accession>